<gene>
    <name evidence="8" type="primary">RIB4</name>
    <name evidence="8" type="ORF">SmJEL517_g05261</name>
</gene>
<dbReference type="GeneID" id="42006484"/>
<dbReference type="EMBL" id="QEAO01000045">
    <property type="protein sequence ID" value="TPX31395.1"/>
    <property type="molecule type" value="Genomic_DNA"/>
</dbReference>
<organism evidence="8 9">
    <name type="scientific">Synchytrium microbalum</name>
    <dbReference type="NCBI Taxonomy" id="1806994"/>
    <lineage>
        <taxon>Eukaryota</taxon>
        <taxon>Fungi</taxon>
        <taxon>Fungi incertae sedis</taxon>
        <taxon>Chytridiomycota</taxon>
        <taxon>Chytridiomycota incertae sedis</taxon>
        <taxon>Chytridiomycetes</taxon>
        <taxon>Synchytriales</taxon>
        <taxon>Synchytriaceae</taxon>
        <taxon>Synchytrium</taxon>
    </lineage>
</organism>
<keyword evidence="9" id="KW-1185">Reference proteome</keyword>
<comment type="catalytic activity">
    <reaction evidence="6 7">
        <text>(2S)-2-hydroxy-3-oxobutyl phosphate + 5-amino-6-(D-ribitylamino)uracil = 6,7-dimethyl-8-(1-D-ribityl)lumazine + phosphate + 2 H2O + H(+)</text>
        <dbReference type="Rhea" id="RHEA:26152"/>
        <dbReference type="ChEBI" id="CHEBI:15377"/>
        <dbReference type="ChEBI" id="CHEBI:15378"/>
        <dbReference type="ChEBI" id="CHEBI:15934"/>
        <dbReference type="ChEBI" id="CHEBI:43474"/>
        <dbReference type="ChEBI" id="CHEBI:58201"/>
        <dbReference type="ChEBI" id="CHEBI:58830"/>
        <dbReference type="EC" id="2.5.1.78"/>
    </reaction>
</comment>
<dbReference type="Proteomes" id="UP000319731">
    <property type="component" value="Unassembled WGS sequence"/>
</dbReference>
<comment type="function">
    <text evidence="7">Catalyzes the formation of 6,7-dimethyl-8-ribityllumazine by condensation of 5-amino-6-(D-ribitylamino)uracil with 3,4-dihydroxy-2-butanone 4-phosphate. This is the penultimate step in the biosynthesis of riboflavin.</text>
</comment>
<comment type="pathway">
    <text evidence="1 7">Cofactor biosynthesis; riboflavin biosynthesis; riboflavin from 2-hydroxy-3-oxobutyl phosphate and 5-amino-6-(D-ribitylamino)uracil: step 1/2.</text>
</comment>
<dbReference type="Pfam" id="PF00885">
    <property type="entry name" value="DMRL_synthase"/>
    <property type="match status" value="2"/>
</dbReference>
<proteinExistence type="inferred from homology"/>
<name>A0A507C1E7_9FUNG</name>
<accession>A0A507C1E7</accession>
<evidence type="ECO:0000256" key="3">
    <source>
        <dbReference type="ARBA" id="ARBA00012664"/>
    </source>
</evidence>
<dbReference type="GO" id="GO:0005758">
    <property type="term" value="C:mitochondrial intermembrane space"/>
    <property type="evidence" value="ECO:0007669"/>
    <property type="project" value="TreeGrafter"/>
</dbReference>
<dbReference type="STRING" id="1806994.A0A507C1E7"/>
<dbReference type="InterPro" id="IPR036467">
    <property type="entry name" value="LS/RS_sf"/>
</dbReference>
<dbReference type="AlphaFoldDB" id="A0A507C1E7"/>
<dbReference type="PANTHER" id="PTHR21058:SF0">
    <property type="entry name" value="6,7-DIMETHYL-8-RIBITYLLUMAZINE SYNTHASE"/>
    <property type="match status" value="1"/>
</dbReference>
<dbReference type="CDD" id="cd09209">
    <property type="entry name" value="Lumazine_synthase-I"/>
    <property type="match status" value="1"/>
</dbReference>
<evidence type="ECO:0000256" key="1">
    <source>
        <dbReference type="ARBA" id="ARBA00004917"/>
    </source>
</evidence>
<dbReference type="Gene3D" id="3.40.50.960">
    <property type="entry name" value="Lumazine/riboflavin synthase"/>
    <property type="match status" value="1"/>
</dbReference>
<evidence type="ECO:0000313" key="9">
    <source>
        <dbReference type="Proteomes" id="UP000319731"/>
    </source>
</evidence>
<dbReference type="RefSeq" id="XP_031022831.1">
    <property type="nucleotide sequence ID" value="XM_031171187.1"/>
</dbReference>
<evidence type="ECO:0000256" key="4">
    <source>
        <dbReference type="ARBA" id="ARBA00022619"/>
    </source>
</evidence>
<dbReference type="GO" id="GO:0009231">
    <property type="term" value="P:riboflavin biosynthetic process"/>
    <property type="evidence" value="ECO:0007669"/>
    <property type="project" value="UniProtKB-UniPathway"/>
</dbReference>
<dbReference type="OrthoDB" id="2965at2759"/>
<dbReference type="InterPro" id="IPR034964">
    <property type="entry name" value="LS"/>
</dbReference>
<evidence type="ECO:0000256" key="5">
    <source>
        <dbReference type="ARBA" id="ARBA00022679"/>
    </source>
</evidence>
<dbReference type="UniPathway" id="UPA00275">
    <property type="reaction ID" value="UER00404"/>
</dbReference>
<evidence type="ECO:0000313" key="8">
    <source>
        <dbReference type="EMBL" id="TPX31395.1"/>
    </source>
</evidence>
<dbReference type="HAMAP" id="MF_00178">
    <property type="entry name" value="Lumazine_synth"/>
    <property type="match status" value="1"/>
</dbReference>
<dbReference type="EC" id="2.5.1.78" evidence="3 7"/>
<comment type="caution">
    <text evidence="8">The sequence shown here is derived from an EMBL/GenBank/DDBJ whole genome shotgun (WGS) entry which is preliminary data.</text>
</comment>
<evidence type="ECO:0000256" key="6">
    <source>
        <dbReference type="ARBA" id="ARBA00048785"/>
    </source>
</evidence>
<dbReference type="SUPFAM" id="SSF52121">
    <property type="entry name" value="Lumazine synthase"/>
    <property type="match status" value="1"/>
</dbReference>
<dbReference type="PANTHER" id="PTHR21058">
    <property type="entry name" value="6,7-DIMETHYL-8-RIBITYLLUMAZINE SYNTHASE DMRL SYNTHASE LUMAZINE SYNTHASE"/>
    <property type="match status" value="1"/>
</dbReference>
<sequence>MADHTVKGIEPLPAGSLDGSALRILIGTLLHLPFVAFKVSHQANHILVHTRWNFTIVKQLLDGTISKLKALGVPESSIVIESVPGSFELPIAAQRLLTSAQRTASSATDLFTTDSPSITKTPVAAAYDAAICIGVLIKGSTMHFEYIADSTTKGLMRVGLDTGLPVVFGVLTCLTEDQAFDRAGMGRGPNGKGHNHGEDWAAAAVEMGLLKKRT</sequence>
<keyword evidence="4 7" id="KW-0686">Riboflavin biosynthesis</keyword>
<keyword evidence="5 7" id="KW-0808">Transferase</keyword>
<protein>
    <recommendedName>
        <fullName evidence="3 7">6,7-dimethyl-8-ribityllumazine synthase</fullName>
        <shortName evidence="7">DMRL synthase</shortName>
        <ecNumber evidence="3 7">2.5.1.78</ecNumber>
    </recommendedName>
</protein>
<evidence type="ECO:0000256" key="7">
    <source>
        <dbReference type="RuleBase" id="RU003795"/>
    </source>
</evidence>
<comment type="similarity">
    <text evidence="2 7">Belongs to the DMRL synthase family.</text>
</comment>
<dbReference type="NCBIfam" id="TIGR00114">
    <property type="entry name" value="lumazine-synth"/>
    <property type="match status" value="1"/>
</dbReference>
<dbReference type="InterPro" id="IPR002180">
    <property type="entry name" value="LS/RS"/>
</dbReference>
<dbReference type="GO" id="GO:0009349">
    <property type="term" value="C:riboflavin synthase complex"/>
    <property type="evidence" value="ECO:0007669"/>
    <property type="project" value="UniProtKB-UniRule"/>
</dbReference>
<evidence type="ECO:0000256" key="2">
    <source>
        <dbReference type="ARBA" id="ARBA00007424"/>
    </source>
</evidence>
<reference evidence="8 9" key="1">
    <citation type="journal article" date="2019" name="Sci. Rep.">
        <title>Comparative genomics of chytrid fungi reveal insights into the obligate biotrophic and pathogenic lifestyle of Synchytrium endobioticum.</title>
        <authorList>
            <person name="van de Vossenberg B.T.L.H."/>
            <person name="Warris S."/>
            <person name="Nguyen H.D.T."/>
            <person name="van Gent-Pelzer M.P.E."/>
            <person name="Joly D.L."/>
            <person name="van de Geest H.C."/>
            <person name="Bonants P.J.M."/>
            <person name="Smith D.S."/>
            <person name="Levesque C.A."/>
            <person name="van der Lee T.A.J."/>
        </authorList>
    </citation>
    <scope>NUCLEOTIDE SEQUENCE [LARGE SCALE GENOMIC DNA]</scope>
    <source>
        <strain evidence="8 9">JEL517</strain>
    </source>
</reference>
<dbReference type="GO" id="GO:0000906">
    <property type="term" value="F:6,7-dimethyl-8-ribityllumazine synthase activity"/>
    <property type="evidence" value="ECO:0007669"/>
    <property type="project" value="UniProtKB-EC"/>
</dbReference>